<evidence type="ECO:0000259" key="3">
    <source>
        <dbReference type="Pfam" id="PF00857"/>
    </source>
</evidence>
<evidence type="ECO:0000313" key="5">
    <source>
        <dbReference type="Proteomes" id="UP000288675"/>
    </source>
</evidence>
<protein>
    <submittedName>
        <fullName evidence="4">Cysteine hydrolase</fullName>
    </submittedName>
</protein>
<dbReference type="CDD" id="cd00431">
    <property type="entry name" value="cysteine_hydrolases"/>
    <property type="match status" value="1"/>
</dbReference>
<dbReference type="InterPro" id="IPR036380">
    <property type="entry name" value="Isochorismatase-like_sf"/>
</dbReference>
<dbReference type="PANTHER" id="PTHR43540">
    <property type="entry name" value="PEROXYUREIDOACRYLATE/UREIDOACRYLATE AMIDOHYDROLASE-RELATED"/>
    <property type="match status" value="1"/>
</dbReference>
<reference evidence="4 5" key="1">
    <citation type="submission" date="2019-01" db="EMBL/GenBank/DDBJ databases">
        <title>Genome sequence of Bacillus glycinifermentans SRCM103574.</title>
        <authorList>
            <person name="Kong H.-J."/>
            <person name="Jeong S.-Y."/>
            <person name="Jeong D.-Y."/>
        </authorList>
    </citation>
    <scope>NUCLEOTIDE SEQUENCE [LARGE SCALE GENOMIC DNA]</scope>
    <source>
        <strain evidence="4 5">SRCM103574</strain>
    </source>
</reference>
<dbReference type="SUPFAM" id="SSF52499">
    <property type="entry name" value="Isochorismatase-like hydrolases"/>
    <property type="match status" value="1"/>
</dbReference>
<organism evidence="4 5">
    <name type="scientific">Bacillus glycinifermentans</name>
    <dbReference type="NCBI Taxonomy" id="1664069"/>
    <lineage>
        <taxon>Bacteria</taxon>
        <taxon>Bacillati</taxon>
        <taxon>Bacillota</taxon>
        <taxon>Bacilli</taxon>
        <taxon>Bacillales</taxon>
        <taxon>Bacillaceae</taxon>
        <taxon>Bacillus</taxon>
    </lineage>
</organism>
<dbReference type="InterPro" id="IPR000868">
    <property type="entry name" value="Isochorismatase-like_dom"/>
</dbReference>
<dbReference type="GO" id="GO:0016787">
    <property type="term" value="F:hydrolase activity"/>
    <property type="evidence" value="ECO:0007669"/>
    <property type="project" value="UniProtKB-KW"/>
</dbReference>
<dbReference type="InterPro" id="IPR050272">
    <property type="entry name" value="Isochorismatase-like_hydrls"/>
</dbReference>
<dbReference type="Gene3D" id="3.40.50.850">
    <property type="entry name" value="Isochorismatase-like"/>
    <property type="match status" value="1"/>
</dbReference>
<accession>A0AAJ3YVI4</accession>
<evidence type="ECO:0000256" key="1">
    <source>
        <dbReference type="ARBA" id="ARBA00006336"/>
    </source>
</evidence>
<dbReference type="PANTHER" id="PTHR43540:SF6">
    <property type="entry name" value="ISOCHORISMATASE-LIKE DOMAIN-CONTAINING PROTEIN"/>
    <property type="match status" value="1"/>
</dbReference>
<feature type="domain" description="Isochorismatase-like" evidence="3">
    <location>
        <begin position="27"/>
        <end position="195"/>
    </location>
</feature>
<keyword evidence="2 4" id="KW-0378">Hydrolase</keyword>
<dbReference type="Proteomes" id="UP000288675">
    <property type="component" value="Chromosome"/>
</dbReference>
<evidence type="ECO:0000256" key="2">
    <source>
        <dbReference type="ARBA" id="ARBA00022801"/>
    </source>
</evidence>
<name>A0AAJ3YVI4_9BACI</name>
<evidence type="ECO:0000313" key="4">
    <source>
        <dbReference type="EMBL" id="QAT63534.1"/>
    </source>
</evidence>
<dbReference type="Pfam" id="PF00857">
    <property type="entry name" value="Isochorismatase"/>
    <property type="match status" value="1"/>
</dbReference>
<sequence>MFFLHPERLTYNNNLKGGETDLSKSNTALIIVDIINDFQFDMGDALSEKTEAMAPDLLALKKHAHSMNWPIIYINDHFGIWQADIAAIIKKCKNRKSKNIIDLLAPSENDYFLIKPKHSAFYGTALDTLLNELAVNHLVITGIAGICVLFTANDAYMREYDITLPKDCIASNTEKDNRYAITIMKDVLFANITTSGELINET</sequence>
<proteinExistence type="inferred from homology"/>
<dbReference type="AlphaFoldDB" id="A0AAJ3YVI4"/>
<dbReference type="EMBL" id="CP035232">
    <property type="protein sequence ID" value="QAT63534.1"/>
    <property type="molecule type" value="Genomic_DNA"/>
</dbReference>
<comment type="similarity">
    <text evidence="1">Belongs to the isochorismatase family.</text>
</comment>
<gene>
    <name evidence="4" type="ORF">EQZ20_00135</name>
</gene>